<organism evidence="1">
    <name type="scientific">Bacillus velezensis</name>
    <dbReference type="NCBI Taxonomy" id="492670"/>
    <lineage>
        <taxon>Bacteria</taxon>
        <taxon>Bacillati</taxon>
        <taxon>Bacillota</taxon>
        <taxon>Bacilli</taxon>
        <taxon>Bacillales</taxon>
        <taxon>Bacillaceae</taxon>
        <taxon>Bacillus</taxon>
        <taxon>Bacillus amyloliquefaciens group</taxon>
    </lineage>
</organism>
<proteinExistence type="predicted"/>
<comment type="caution">
    <text evidence="1">The sequence shown here is derived from an EMBL/GenBank/DDBJ whole genome shotgun (WGS) entry which is preliminary data.</text>
</comment>
<sequence>MQIELSSFKERNINFLSSFLFYIIGLAFYLSSLLPFMKSLIPKNIPIQVVEQVKHLDYIIAIAALFLLMFGVIFEGFVLFLIINFLGAQIKIKTFYSLFMFSNIPVAIKFFLISFKNIFAQHPNTSLFFTSNHLIFSIFDLFNIAYLFLLFILLKWRTNLNYLTISVFIFTAFLYRMFF</sequence>
<protein>
    <recommendedName>
        <fullName evidence="2">Yip1 domain-containing protein</fullName>
    </recommendedName>
</protein>
<gene>
    <name evidence="1" type="ORF">GKC39_01210</name>
</gene>
<evidence type="ECO:0008006" key="2">
    <source>
        <dbReference type="Google" id="ProtNLM"/>
    </source>
</evidence>
<evidence type="ECO:0000313" key="1">
    <source>
        <dbReference type="EMBL" id="MSE00680.1"/>
    </source>
</evidence>
<reference evidence="1" key="1">
    <citation type="submission" date="2019-11" db="EMBL/GenBank/DDBJ databases">
        <title>Draft Genome Sequence of Plant Growth-Promoting Rhizosphere-Associated Bacteria.</title>
        <authorList>
            <person name="Vasilyev I.Y."/>
            <person name="Radchenko V."/>
            <person name="Ilnitskaya E.V."/>
        </authorList>
    </citation>
    <scope>NUCLEOTIDE SEQUENCE</scope>
    <source>
        <strain evidence="1">VRA_517_n</strain>
    </source>
</reference>
<accession>A0A6A8LEG2</accession>
<dbReference type="EMBL" id="WKKV01000001">
    <property type="protein sequence ID" value="MSE00680.1"/>
    <property type="molecule type" value="Genomic_DNA"/>
</dbReference>
<name>A0A6A8LEG2_BACVE</name>
<dbReference type="AlphaFoldDB" id="A0A6A8LEG2"/>